<evidence type="ECO:0000259" key="1">
    <source>
        <dbReference type="Pfam" id="PF04480"/>
    </source>
</evidence>
<comment type="caution">
    <text evidence="2">The sequence shown here is derived from an EMBL/GenBank/DDBJ whole genome shotgun (WGS) entry which is preliminary data.</text>
</comment>
<dbReference type="Gene3D" id="3.40.960.10">
    <property type="entry name" value="VSR Endonuclease"/>
    <property type="match status" value="1"/>
</dbReference>
<dbReference type="SUPFAM" id="SSF52980">
    <property type="entry name" value="Restriction endonuclease-like"/>
    <property type="match status" value="1"/>
</dbReference>
<dbReference type="InterPro" id="IPR007569">
    <property type="entry name" value="DUF559"/>
</dbReference>
<name>A0ABN2NUX8_9MICC</name>
<feature type="domain" description="DUF559" evidence="1">
    <location>
        <begin position="36"/>
        <end position="98"/>
    </location>
</feature>
<keyword evidence="3" id="KW-1185">Reference proteome</keyword>
<sequence length="105" mass="11828">MSRPKASPLEVCARYHLLAAGLVVQEEVLVPGVGRVDFVVAGRLIVEIDGFEFHSNRTHYRQDRNRWNAATAKGYHTLRITAELVLGNPELFVQLVRESLADTDR</sequence>
<dbReference type="RefSeq" id="WP_170287747.1">
    <property type="nucleotide sequence ID" value="NZ_BAAALV010000001.1"/>
</dbReference>
<gene>
    <name evidence="2" type="ORF">GCM10009688_04960</name>
</gene>
<dbReference type="InterPro" id="IPR011335">
    <property type="entry name" value="Restrct_endonuc-II-like"/>
</dbReference>
<dbReference type="EMBL" id="BAAALV010000001">
    <property type="protein sequence ID" value="GAA1903882.1"/>
    <property type="molecule type" value="Genomic_DNA"/>
</dbReference>
<evidence type="ECO:0000313" key="2">
    <source>
        <dbReference type="EMBL" id="GAA1903882.1"/>
    </source>
</evidence>
<reference evidence="2 3" key="1">
    <citation type="journal article" date="2019" name="Int. J. Syst. Evol. Microbiol.">
        <title>The Global Catalogue of Microorganisms (GCM) 10K type strain sequencing project: providing services to taxonomists for standard genome sequencing and annotation.</title>
        <authorList>
            <consortium name="The Broad Institute Genomics Platform"/>
            <consortium name="The Broad Institute Genome Sequencing Center for Infectious Disease"/>
            <person name="Wu L."/>
            <person name="Ma J."/>
        </authorList>
    </citation>
    <scope>NUCLEOTIDE SEQUENCE [LARGE SCALE GENOMIC DNA]</scope>
    <source>
        <strain evidence="2 3">JCM 13316</strain>
    </source>
</reference>
<organism evidence="2 3">
    <name type="scientific">Arthrobacter gandavensis</name>
    <dbReference type="NCBI Taxonomy" id="169960"/>
    <lineage>
        <taxon>Bacteria</taxon>
        <taxon>Bacillati</taxon>
        <taxon>Actinomycetota</taxon>
        <taxon>Actinomycetes</taxon>
        <taxon>Micrococcales</taxon>
        <taxon>Micrococcaceae</taxon>
        <taxon>Arthrobacter</taxon>
    </lineage>
</organism>
<dbReference type="Pfam" id="PF04480">
    <property type="entry name" value="DUF559"/>
    <property type="match status" value="1"/>
</dbReference>
<protein>
    <recommendedName>
        <fullName evidence="1">DUF559 domain-containing protein</fullName>
    </recommendedName>
</protein>
<accession>A0ABN2NUX8</accession>
<dbReference type="Proteomes" id="UP001500784">
    <property type="component" value="Unassembled WGS sequence"/>
</dbReference>
<proteinExistence type="predicted"/>
<evidence type="ECO:0000313" key="3">
    <source>
        <dbReference type="Proteomes" id="UP001500784"/>
    </source>
</evidence>